<dbReference type="InterPro" id="IPR000182">
    <property type="entry name" value="GNAT_dom"/>
</dbReference>
<dbReference type="Gene3D" id="3.40.630.30">
    <property type="match status" value="1"/>
</dbReference>
<evidence type="ECO:0000256" key="4">
    <source>
        <dbReference type="ARBA" id="ARBA00022898"/>
    </source>
</evidence>
<dbReference type="InterPro" id="IPR015422">
    <property type="entry name" value="PyrdxlP-dep_Trfase_small"/>
</dbReference>
<name>A0AB37HBT3_9BACI</name>
<evidence type="ECO:0000313" key="6">
    <source>
        <dbReference type="EMBL" id="QQX25121.1"/>
    </source>
</evidence>
<evidence type="ECO:0000256" key="3">
    <source>
        <dbReference type="ARBA" id="ARBA00022679"/>
    </source>
</evidence>
<comment type="cofactor">
    <cofactor evidence="1">
        <name>pyridoxal 5'-phosphate</name>
        <dbReference type="ChEBI" id="CHEBI:597326"/>
    </cofactor>
</comment>
<dbReference type="Pfam" id="PF00266">
    <property type="entry name" value="Aminotran_5"/>
    <property type="match status" value="1"/>
</dbReference>
<sequence>MSFIVKMAREKEEIDQILNLNYETFVEEIPQHHINNKRKLVDRFHEENEYIICKENSDVIGMLALRDTRPFSLDEKLGSIENHLNISFSKPCEVRLLAVKKNYRNGRVFAALTGGLIRYCLQRGYDIAFISGTTRQSKLYRHLGFESFAYLVGSEDALFQPMYLTKKTYMKNKNLHAFTQISSYLPGPVTIDAEVKAAFDDQPVWHRSEDHSTIVHSVNKKLTALTNAQNVVVLTGSGTLSNDAVAAHLSGLGTNGLIISNGEFGERLVDHANRFQLQFDHLFYRWGEEFDFHKIEEKLAKKNYDWLWFVHCETSTGMVNDYFSLERLCRNYSVKLCVDAISSIGAVPLNFDSIYLATGVSGKAIGSYTGLSFVFFNNLEDTNYHIPRYIDIKYYQKSNGIPFSQNSNLFLALNTALKKFSKTDFYNERRSVYFQACELFKEKGFTFVIDEQISSPCVITIELPKELSSLAFGEDLYLNGFLVHYRNRYLVEKNWLQIALMNFDSDFKKINMLSNTMELLLNDQLQLI</sequence>
<evidence type="ECO:0000256" key="1">
    <source>
        <dbReference type="ARBA" id="ARBA00001933"/>
    </source>
</evidence>
<dbReference type="InterPro" id="IPR015424">
    <property type="entry name" value="PyrdxlP-dep_Trfase"/>
</dbReference>
<keyword evidence="3" id="KW-0808">Transferase</keyword>
<dbReference type="GO" id="GO:0008483">
    <property type="term" value="F:transaminase activity"/>
    <property type="evidence" value="ECO:0007669"/>
    <property type="project" value="UniProtKB-KW"/>
</dbReference>
<dbReference type="RefSeq" id="WP_107919919.1">
    <property type="nucleotide sequence ID" value="NZ_CP066701.1"/>
</dbReference>
<dbReference type="InterPro" id="IPR015421">
    <property type="entry name" value="PyrdxlP-dep_Trfase_major"/>
</dbReference>
<dbReference type="Pfam" id="PF13444">
    <property type="entry name" value="Acetyltransf_5"/>
    <property type="match status" value="1"/>
</dbReference>
<dbReference type="AlphaFoldDB" id="A0AB37HBT3"/>
<dbReference type="InterPro" id="IPR000192">
    <property type="entry name" value="Aminotrans_V_dom"/>
</dbReference>
<protein>
    <submittedName>
        <fullName evidence="6">Aminotransferase class V-fold PLP-dependent enzyme</fullName>
    </submittedName>
</protein>
<reference evidence="6 7" key="1">
    <citation type="submission" date="2020-12" db="EMBL/GenBank/DDBJ databases">
        <title>Taxonomic evaluation of the Bacillus sporothermodurans group of bacteria based on whole genome sequences.</title>
        <authorList>
            <person name="Fiedler G."/>
            <person name="Herbstmann A.-D."/>
            <person name="Doll E."/>
            <person name="Wenning M."/>
            <person name="Brinks E."/>
            <person name="Kabisch J."/>
            <person name="Breitenwieser F."/>
            <person name="Lappann M."/>
            <person name="Boehnlein C."/>
            <person name="Franz C."/>
        </authorList>
    </citation>
    <scope>NUCLEOTIDE SEQUENCE [LARGE SCALE GENOMIC DNA]</scope>
    <source>
        <strain evidence="6 7">DSM 10599</strain>
    </source>
</reference>
<organism evidence="6 7">
    <name type="scientific">Heyndrickxia sporothermodurans</name>
    <dbReference type="NCBI Taxonomy" id="46224"/>
    <lineage>
        <taxon>Bacteria</taxon>
        <taxon>Bacillati</taxon>
        <taxon>Bacillota</taxon>
        <taxon>Bacilli</taxon>
        <taxon>Bacillales</taxon>
        <taxon>Bacillaceae</taxon>
        <taxon>Heyndrickxia</taxon>
    </lineage>
</organism>
<evidence type="ECO:0000313" key="7">
    <source>
        <dbReference type="Proteomes" id="UP000595512"/>
    </source>
</evidence>
<dbReference type="Gene3D" id="3.40.640.10">
    <property type="entry name" value="Type I PLP-dependent aspartate aminotransferase-like (Major domain)"/>
    <property type="match status" value="1"/>
</dbReference>
<dbReference type="SUPFAM" id="SSF53383">
    <property type="entry name" value="PLP-dependent transferases"/>
    <property type="match status" value="1"/>
</dbReference>
<keyword evidence="4" id="KW-0663">Pyridoxal phosphate</keyword>
<gene>
    <name evidence="6" type="ORF">JGZ69_20835</name>
</gene>
<dbReference type="GO" id="GO:0016747">
    <property type="term" value="F:acyltransferase activity, transferring groups other than amino-acyl groups"/>
    <property type="evidence" value="ECO:0007669"/>
    <property type="project" value="InterPro"/>
</dbReference>
<dbReference type="Gene3D" id="3.90.1150.10">
    <property type="entry name" value="Aspartate Aminotransferase, domain 1"/>
    <property type="match status" value="1"/>
</dbReference>
<dbReference type="SUPFAM" id="SSF55729">
    <property type="entry name" value="Acyl-CoA N-acyltransferases (Nat)"/>
    <property type="match status" value="1"/>
</dbReference>
<dbReference type="PANTHER" id="PTHR42778">
    <property type="entry name" value="2-AMINOETHYLPHOSPHONATE--PYRUVATE TRANSAMINASE"/>
    <property type="match status" value="1"/>
</dbReference>
<dbReference type="KEGG" id="hspo:JGZ69_20835"/>
<evidence type="ECO:0000256" key="2">
    <source>
        <dbReference type="ARBA" id="ARBA00022576"/>
    </source>
</evidence>
<dbReference type="InterPro" id="IPR016181">
    <property type="entry name" value="Acyl_CoA_acyltransferase"/>
</dbReference>
<dbReference type="PANTHER" id="PTHR42778:SF1">
    <property type="entry name" value="2-AMINOETHYLPHOSPHONATE--PYRUVATE TRANSAMINASE"/>
    <property type="match status" value="1"/>
</dbReference>
<dbReference type="Proteomes" id="UP000595512">
    <property type="component" value="Chromosome"/>
</dbReference>
<dbReference type="PROSITE" id="PS51186">
    <property type="entry name" value="GNAT"/>
    <property type="match status" value="1"/>
</dbReference>
<feature type="domain" description="N-acetyltransferase" evidence="5">
    <location>
        <begin position="3"/>
        <end position="167"/>
    </location>
</feature>
<evidence type="ECO:0000259" key="5">
    <source>
        <dbReference type="PROSITE" id="PS51186"/>
    </source>
</evidence>
<accession>A0AB37HBT3</accession>
<proteinExistence type="predicted"/>
<keyword evidence="2 6" id="KW-0032">Aminotransferase</keyword>
<dbReference type="EMBL" id="CP066701">
    <property type="protein sequence ID" value="QQX25121.1"/>
    <property type="molecule type" value="Genomic_DNA"/>
</dbReference>